<sequence>MEGPGHPRLTIRDLTWLTIPAYRAVWNYLANMDEVSNIIWRLLPTDDPLPH</sequence>
<feature type="non-terminal residue" evidence="2">
    <location>
        <position position="51"/>
    </location>
</feature>
<accession>X1THZ5</accession>
<organism evidence="2">
    <name type="scientific">marine sediment metagenome</name>
    <dbReference type="NCBI Taxonomy" id="412755"/>
    <lineage>
        <taxon>unclassified sequences</taxon>
        <taxon>metagenomes</taxon>
        <taxon>ecological metagenomes</taxon>
    </lineage>
</organism>
<gene>
    <name evidence="2" type="ORF">S12H4_52063</name>
</gene>
<evidence type="ECO:0000313" key="2">
    <source>
        <dbReference type="EMBL" id="GAJ04899.1"/>
    </source>
</evidence>
<comment type="caution">
    <text evidence="2">The sequence shown here is derived from an EMBL/GenBank/DDBJ whole genome shotgun (WGS) entry which is preliminary data.</text>
</comment>
<evidence type="ECO:0000259" key="1">
    <source>
        <dbReference type="Pfam" id="PF17668"/>
    </source>
</evidence>
<reference evidence="2" key="1">
    <citation type="journal article" date="2014" name="Front. Microbiol.">
        <title>High frequency of phylogenetically diverse reductive dehalogenase-homologous genes in deep subseafloor sedimentary metagenomes.</title>
        <authorList>
            <person name="Kawai M."/>
            <person name="Futagami T."/>
            <person name="Toyoda A."/>
            <person name="Takaki Y."/>
            <person name="Nishi S."/>
            <person name="Hori S."/>
            <person name="Arai W."/>
            <person name="Tsubouchi T."/>
            <person name="Morono Y."/>
            <person name="Uchiyama I."/>
            <person name="Ito T."/>
            <person name="Fujiyama A."/>
            <person name="Inagaki F."/>
            <person name="Takami H."/>
        </authorList>
    </citation>
    <scope>NUCLEOTIDE SEQUENCE</scope>
    <source>
        <strain evidence="2">Expedition CK06-06</strain>
    </source>
</reference>
<protein>
    <recommendedName>
        <fullName evidence="1">Eis-like acetyltransferase domain-containing protein</fullName>
    </recommendedName>
</protein>
<feature type="domain" description="Eis-like acetyltransferase" evidence="1">
    <location>
        <begin position="6"/>
        <end position="51"/>
    </location>
</feature>
<dbReference type="Pfam" id="PF17668">
    <property type="entry name" value="Acetyltransf_17"/>
    <property type="match status" value="1"/>
</dbReference>
<proteinExistence type="predicted"/>
<dbReference type="InterPro" id="IPR041380">
    <property type="entry name" value="Acetyltransf_17"/>
</dbReference>
<dbReference type="EMBL" id="BARW01032984">
    <property type="protein sequence ID" value="GAJ04899.1"/>
    <property type="molecule type" value="Genomic_DNA"/>
</dbReference>
<dbReference type="SUPFAM" id="SSF55729">
    <property type="entry name" value="Acyl-CoA N-acyltransferases (Nat)"/>
    <property type="match status" value="1"/>
</dbReference>
<dbReference type="InterPro" id="IPR016181">
    <property type="entry name" value="Acyl_CoA_acyltransferase"/>
</dbReference>
<dbReference type="Gene3D" id="3.40.630.30">
    <property type="match status" value="1"/>
</dbReference>
<dbReference type="AlphaFoldDB" id="X1THZ5"/>
<name>X1THZ5_9ZZZZ</name>